<protein>
    <submittedName>
        <fullName evidence="3">Putative eka-like protein</fullName>
    </submittedName>
</protein>
<dbReference type="Proteomes" id="UP000030854">
    <property type="component" value="Unassembled WGS sequence"/>
</dbReference>
<evidence type="ECO:0000313" key="3">
    <source>
        <dbReference type="EMBL" id="KHJ32002.1"/>
    </source>
</evidence>
<gene>
    <name evidence="3" type="ORF">EV44_g3927</name>
</gene>
<dbReference type="Pfam" id="PF14529">
    <property type="entry name" value="Exo_endo_phos_2"/>
    <property type="match status" value="1"/>
</dbReference>
<sequence>MVCTSFYSCIESVATSFKDGEDKDMARMLQDNLKSTIAQFAASDADAKTYSPRLITSTTTHTERVKPREVNKSAPVAVPCMFSTTNSGSKVQNSIDPKLPPKPIANESSWSTVVRNGFKKTKTATILASQQKTPTQPRSSGHQLDHRPVNNKMPFPTQQATRPQDKRLFIRLTNGHDWRKLSPAGIREIIVNKLAISPSAIGSTKPVRSGFALGPCTNEAREALLNAAIRLSPFGAKLESATNWTSVLIPTVPKSLHTLNGHVEVIKVLLSQEIERVTKMRPSFLKLYGRNVLEAPHRTWMAFFAKAPRSGFRVFDESGVMRTFKKQQSPEFGKRCNGHHPSKNCSRAPSCGNCGSTMHSEDLCMAQTRCKNCGGPHRSDSKKCLARPTRFGLPSKEQLKTYHQAGEREYQTILRANAAEKMATTAEREGGNITSSQPSEITDTSPIETTVVDAMRFMSINVGRGGATHDIALIRACELKIDVFLIQEPWWSSCTKSNPNFDCHIPFGREEVRPRAATYTRKDSNRIEATQKPTTTLTGDYCWVLVNDIMFLNVYKAPLNPSAVQLLLNWVPPSKAIAIGDFNSAHWVWQPSARCTYGQGDEIEKWAELHNMSCLTIVEPTHRAGNTLDLAWSNISGICAWVDREECVTSDHLPIFGSVISNSIVPHTFEGPLTVTKDKILQFAKVVAQWMTPVCEPISIVELDRYAKSICVVLTDALKAVGSRKRRGKGKSAS</sequence>
<evidence type="ECO:0000256" key="1">
    <source>
        <dbReference type="SAM" id="MobiDB-lite"/>
    </source>
</evidence>
<organism evidence="3 4">
    <name type="scientific">Uncinula necator</name>
    <name type="common">Grape powdery mildew</name>
    <dbReference type="NCBI Taxonomy" id="52586"/>
    <lineage>
        <taxon>Eukaryota</taxon>
        <taxon>Fungi</taxon>
        <taxon>Dikarya</taxon>
        <taxon>Ascomycota</taxon>
        <taxon>Pezizomycotina</taxon>
        <taxon>Leotiomycetes</taxon>
        <taxon>Erysiphales</taxon>
        <taxon>Erysiphaceae</taxon>
        <taxon>Erysiphe</taxon>
    </lineage>
</organism>
<evidence type="ECO:0000259" key="2">
    <source>
        <dbReference type="Pfam" id="PF14529"/>
    </source>
</evidence>
<dbReference type="HOGENOM" id="CLU_022625_0_0_1"/>
<comment type="caution">
    <text evidence="3">The sequence shown here is derived from an EMBL/GenBank/DDBJ whole genome shotgun (WGS) entry which is preliminary data.</text>
</comment>
<keyword evidence="4" id="KW-1185">Reference proteome</keyword>
<feature type="compositionally biased region" description="Polar residues" evidence="1">
    <location>
        <begin position="127"/>
        <end position="142"/>
    </location>
</feature>
<evidence type="ECO:0000313" key="4">
    <source>
        <dbReference type="Proteomes" id="UP000030854"/>
    </source>
</evidence>
<dbReference type="SUPFAM" id="SSF56219">
    <property type="entry name" value="DNase I-like"/>
    <property type="match status" value="1"/>
</dbReference>
<dbReference type="AlphaFoldDB" id="A0A0B1P041"/>
<name>A0A0B1P041_UNCNE</name>
<dbReference type="InterPro" id="IPR005135">
    <property type="entry name" value="Endo/exonuclease/phosphatase"/>
</dbReference>
<feature type="domain" description="Endonuclease/exonuclease/phosphatase" evidence="2">
    <location>
        <begin position="550"/>
        <end position="656"/>
    </location>
</feature>
<dbReference type="Gene3D" id="3.60.10.10">
    <property type="entry name" value="Endonuclease/exonuclease/phosphatase"/>
    <property type="match status" value="1"/>
</dbReference>
<accession>A0A0B1P041</accession>
<dbReference type="GO" id="GO:0003824">
    <property type="term" value="F:catalytic activity"/>
    <property type="evidence" value="ECO:0007669"/>
    <property type="project" value="InterPro"/>
</dbReference>
<reference evidence="3 4" key="1">
    <citation type="journal article" date="2014" name="BMC Genomics">
        <title>Adaptive genomic structural variation in the grape powdery mildew pathogen, Erysiphe necator.</title>
        <authorList>
            <person name="Jones L."/>
            <person name="Riaz S."/>
            <person name="Morales-Cruz A."/>
            <person name="Amrine K.C."/>
            <person name="McGuire B."/>
            <person name="Gubler W.D."/>
            <person name="Walker M.A."/>
            <person name="Cantu D."/>
        </authorList>
    </citation>
    <scope>NUCLEOTIDE SEQUENCE [LARGE SCALE GENOMIC DNA]</scope>
    <source>
        <strain evidence="4">c</strain>
    </source>
</reference>
<proteinExistence type="predicted"/>
<feature type="region of interest" description="Disordered" evidence="1">
    <location>
        <begin position="127"/>
        <end position="161"/>
    </location>
</feature>
<dbReference type="InterPro" id="IPR036691">
    <property type="entry name" value="Endo/exonu/phosph_ase_sf"/>
</dbReference>
<dbReference type="EMBL" id="JNVN01002414">
    <property type="protein sequence ID" value="KHJ32002.1"/>
    <property type="molecule type" value="Genomic_DNA"/>
</dbReference>